<feature type="transmembrane region" description="Helical" evidence="6">
    <location>
        <begin position="223"/>
        <end position="243"/>
    </location>
</feature>
<evidence type="ECO:0000313" key="8">
    <source>
        <dbReference type="EMBL" id="ONH28985.1"/>
    </source>
</evidence>
<feature type="transmembrane region" description="Helical" evidence="6">
    <location>
        <begin position="292"/>
        <end position="311"/>
    </location>
</feature>
<dbReference type="Proteomes" id="UP000188929">
    <property type="component" value="Unassembled WGS sequence"/>
</dbReference>
<dbReference type="PANTHER" id="PTHR23518">
    <property type="entry name" value="C-METHYLTRANSFERASE"/>
    <property type="match status" value="1"/>
</dbReference>
<evidence type="ECO:0000256" key="3">
    <source>
        <dbReference type="ARBA" id="ARBA00022989"/>
    </source>
</evidence>
<name>A0A1V2IBB5_9ACTN</name>
<dbReference type="Pfam" id="PF07690">
    <property type="entry name" value="MFS_1"/>
    <property type="match status" value="2"/>
</dbReference>
<feature type="transmembrane region" description="Helical" evidence="6">
    <location>
        <begin position="354"/>
        <end position="371"/>
    </location>
</feature>
<evidence type="ECO:0000256" key="1">
    <source>
        <dbReference type="ARBA" id="ARBA00004651"/>
    </source>
</evidence>
<dbReference type="CDD" id="cd17370">
    <property type="entry name" value="MFS_MJ1317_like"/>
    <property type="match status" value="1"/>
</dbReference>
<feature type="transmembrane region" description="Helical" evidence="6">
    <location>
        <begin position="444"/>
        <end position="463"/>
    </location>
</feature>
<gene>
    <name evidence="8" type="ORF">BL253_18075</name>
</gene>
<feature type="domain" description="Major facilitator superfamily (MFS) profile" evidence="7">
    <location>
        <begin position="64"/>
        <end position="467"/>
    </location>
</feature>
<dbReference type="InterPro" id="IPR011701">
    <property type="entry name" value="MFS"/>
</dbReference>
<dbReference type="AlphaFoldDB" id="A0A1V2IBB5"/>
<dbReference type="PROSITE" id="PS50850">
    <property type="entry name" value="MFS"/>
    <property type="match status" value="1"/>
</dbReference>
<feature type="region of interest" description="Disordered" evidence="5">
    <location>
        <begin position="1"/>
        <end position="53"/>
    </location>
</feature>
<evidence type="ECO:0000256" key="5">
    <source>
        <dbReference type="SAM" id="MobiDB-lite"/>
    </source>
</evidence>
<protein>
    <recommendedName>
        <fullName evidence="7">Major facilitator superfamily (MFS) profile domain-containing protein</fullName>
    </recommendedName>
</protein>
<dbReference type="Gene3D" id="1.20.1250.20">
    <property type="entry name" value="MFS general substrate transporter like domains"/>
    <property type="match status" value="2"/>
</dbReference>
<dbReference type="GO" id="GO:0022857">
    <property type="term" value="F:transmembrane transporter activity"/>
    <property type="evidence" value="ECO:0007669"/>
    <property type="project" value="InterPro"/>
</dbReference>
<feature type="transmembrane region" description="Helical" evidence="6">
    <location>
        <begin position="377"/>
        <end position="401"/>
    </location>
</feature>
<dbReference type="PANTHER" id="PTHR23518:SF2">
    <property type="entry name" value="MAJOR FACILITATOR SUPERFAMILY TRANSPORTER"/>
    <property type="match status" value="1"/>
</dbReference>
<feature type="transmembrane region" description="Helical" evidence="6">
    <location>
        <begin position="323"/>
        <end position="342"/>
    </location>
</feature>
<feature type="transmembrane region" description="Helical" evidence="6">
    <location>
        <begin position="413"/>
        <end position="438"/>
    </location>
</feature>
<organism evidence="8 9">
    <name type="scientific">Pseudofrankia asymbiotica</name>
    <dbReference type="NCBI Taxonomy" id="1834516"/>
    <lineage>
        <taxon>Bacteria</taxon>
        <taxon>Bacillati</taxon>
        <taxon>Actinomycetota</taxon>
        <taxon>Actinomycetes</taxon>
        <taxon>Frankiales</taxon>
        <taxon>Frankiaceae</taxon>
        <taxon>Pseudofrankia</taxon>
    </lineage>
</organism>
<accession>A0A1V2IBB5</accession>
<comment type="caution">
    <text evidence="8">The sequence shown here is derived from an EMBL/GenBank/DDBJ whole genome shotgun (WGS) entry which is preliminary data.</text>
</comment>
<comment type="subcellular location">
    <subcellularLocation>
        <location evidence="1">Cell membrane</location>
        <topology evidence="1">Multi-pass membrane protein</topology>
    </subcellularLocation>
</comment>
<proteinExistence type="predicted"/>
<dbReference type="GO" id="GO:0005886">
    <property type="term" value="C:plasma membrane"/>
    <property type="evidence" value="ECO:0007669"/>
    <property type="project" value="UniProtKB-SubCell"/>
</dbReference>
<reference evidence="9" key="1">
    <citation type="submission" date="2016-10" db="EMBL/GenBank/DDBJ databases">
        <title>Frankia sp. NRRL B-16386 Genome sequencing.</title>
        <authorList>
            <person name="Ghodhbane-Gtari F."/>
            <person name="Swanson E."/>
            <person name="Gueddou A."/>
            <person name="Hezbri K."/>
            <person name="Ktari K."/>
            <person name="Nouioui I."/>
            <person name="Morris K."/>
            <person name="Simpson S."/>
            <person name="Abebe-Akele F."/>
            <person name="Thomas K."/>
            <person name="Gtari M."/>
            <person name="Tisa L.S."/>
        </authorList>
    </citation>
    <scope>NUCLEOTIDE SEQUENCE [LARGE SCALE GENOMIC DNA]</scope>
    <source>
        <strain evidence="9">NRRL B-16386</strain>
    </source>
</reference>
<dbReference type="EMBL" id="MOMC01000036">
    <property type="protein sequence ID" value="ONH28985.1"/>
    <property type="molecule type" value="Genomic_DNA"/>
</dbReference>
<sequence>MPRAPQFDVVDVTDADVADPDPTGSDTTDGVGVAIGGGDVGVRDPGGPGVATRRGPAVRAVGATVVLLGLTSLLTDLSTEMVTAVLPLYLVSTLGFTPFQYGLVNGLYQGVSAVTRLAGGFVSDRFHRHRDVAVVGYGLSAAAKVILVVGGPSTAALSTSLTADRIGKGIRTAPRDAMLSLAAPPAGLGRVFGVHRAMDTLGAMLGPFTAFALLAVSPDSFDLVFVLSACVGLVGVAVIVLLVRQPIGASASTAAAGAGPDAGRGRGARSRQAGPSMAATFSLLRWGQYRRLTIVAVGLALCTIGDGFVYLRLQQQVDLATKYFPLLAAGVYCVYLLLAIPLGHLADAVGRRRVFVGGYLALTLVYAVLWLPSPGTAGLLGALALLGVYYAATDGVLAAAVSALVPSMSRTGGLALTQTGVALAQLAASAAFGALWMWRGPTVAFGWVTAAGVLSVGLATVALRRSGGSGPQAGRPAPASGLSYAPEGGT</sequence>
<evidence type="ECO:0000256" key="6">
    <source>
        <dbReference type="SAM" id="Phobius"/>
    </source>
</evidence>
<evidence type="ECO:0000256" key="4">
    <source>
        <dbReference type="ARBA" id="ARBA00023136"/>
    </source>
</evidence>
<dbReference type="STRING" id="1834516.BL253_18075"/>
<dbReference type="InterPro" id="IPR020846">
    <property type="entry name" value="MFS_dom"/>
</dbReference>
<feature type="region of interest" description="Disordered" evidence="5">
    <location>
        <begin position="467"/>
        <end position="490"/>
    </location>
</feature>
<evidence type="ECO:0000259" key="7">
    <source>
        <dbReference type="PROSITE" id="PS50850"/>
    </source>
</evidence>
<keyword evidence="4 6" id="KW-0472">Membrane</keyword>
<feature type="compositionally biased region" description="Low complexity" evidence="5">
    <location>
        <begin position="20"/>
        <end position="32"/>
    </location>
</feature>
<evidence type="ECO:0000256" key="2">
    <source>
        <dbReference type="ARBA" id="ARBA00022692"/>
    </source>
</evidence>
<feature type="compositionally biased region" description="Gly residues" evidence="5">
    <location>
        <begin position="33"/>
        <end position="49"/>
    </location>
</feature>
<keyword evidence="3 6" id="KW-1133">Transmembrane helix</keyword>
<feature type="region of interest" description="Disordered" evidence="5">
    <location>
        <begin position="253"/>
        <end position="273"/>
    </location>
</feature>
<dbReference type="RefSeq" id="WP_076818345.1">
    <property type="nucleotide sequence ID" value="NZ_MOMC01000036.1"/>
</dbReference>
<dbReference type="SUPFAM" id="SSF103473">
    <property type="entry name" value="MFS general substrate transporter"/>
    <property type="match status" value="1"/>
</dbReference>
<dbReference type="InterPro" id="IPR036259">
    <property type="entry name" value="MFS_trans_sf"/>
</dbReference>
<keyword evidence="9" id="KW-1185">Reference proteome</keyword>
<evidence type="ECO:0000313" key="9">
    <source>
        <dbReference type="Proteomes" id="UP000188929"/>
    </source>
</evidence>
<keyword evidence="2 6" id="KW-0812">Transmembrane</keyword>